<feature type="transmembrane region" description="Helical" evidence="1">
    <location>
        <begin position="129"/>
        <end position="152"/>
    </location>
</feature>
<gene>
    <name evidence="2" type="ORF">PENTCL1PPCAC_8190</name>
</gene>
<feature type="non-terminal residue" evidence="2">
    <location>
        <position position="1"/>
    </location>
</feature>
<accession>A0AAV5SSH1</accession>
<dbReference type="EMBL" id="BTSX01000002">
    <property type="protein sequence ID" value="GMS86015.1"/>
    <property type="molecule type" value="Genomic_DNA"/>
</dbReference>
<evidence type="ECO:0008006" key="4">
    <source>
        <dbReference type="Google" id="ProtNLM"/>
    </source>
</evidence>
<organism evidence="2 3">
    <name type="scientific">Pristionchus entomophagus</name>
    <dbReference type="NCBI Taxonomy" id="358040"/>
    <lineage>
        <taxon>Eukaryota</taxon>
        <taxon>Metazoa</taxon>
        <taxon>Ecdysozoa</taxon>
        <taxon>Nematoda</taxon>
        <taxon>Chromadorea</taxon>
        <taxon>Rhabditida</taxon>
        <taxon>Rhabditina</taxon>
        <taxon>Diplogasteromorpha</taxon>
        <taxon>Diplogasteroidea</taxon>
        <taxon>Neodiplogasteridae</taxon>
        <taxon>Pristionchus</taxon>
    </lineage>
</organism>
<dbReference type="AlphaFoldDB" id="A0AAV5SSH1"/>
<evidence type="ECO:0000256" key="1">
    <source>
        <dbReference type="SAM" id="Phobius"/>
    </source>
</evidence>
<reference evidence="2" key="1">
    <citation type="submission" date="2023-10" db="EMBL/GenBank/DDBJ databases">
        <title>Genome assembly of Pristionchus species.</title>
        <authorList>
            <person name="Yoshida K."/>
            <person name="Sommer R.J."/>
        </authorList>
    </citation>
    <scope>NUCLEOTIDE SEQUENCE</scope>
    <source>
        <strain evidence="2">RS0144</strain>
    </source>
</reference>
<sequence>LEFYGYLMICAVIILIITLPLQLRIITILLSRNKSFEGLESDFYRCLTHILMTDLISALISIIIVEPATYGVFREFYQNNSGWLAKLVIFQGSPLCTLSAYFHCIVAVNRFTAMIFTLKHQMIWTDRMLRCLHFGGWILTATSFLPLIWPALGWYQVVQSPFGDRGLSFVIAQSYINIPYQ</sequence>
<dbReference type="Proteomes" id="UP001432027">
    <property type="component" value="Unassembled WGS sequence"/>
</dbReference>
<comment type="caution">
    <text evidence="2">The sequence shown here is derived from an EMBL/GenBank/DDBJ whole genome shotgun (WGS) entry which is preliminary data.</text>
</comment>
<keyword evidence="1" id="KW-1133">Transmembrane helix</keyword>
<name>A0AAV5SSH1_9BILA</name>
<keyword evidence="1" id="KW-0472">Membrane</keyword>
<protein>
    <recommendedName>
        <fullName evidence="4">G protein-coupled receptor</fullName>
    </recommendedName>
</protein>
<dbReference type="Pfam" id="PF10323">
    <property type="entry name" value="7TM_GPCR_Srv"/>
    <property type="match status" value="1"/>
</dbReference>
<evidence type="ECO:0000313" key="3">
    <source>
        <dbReference type="Proteomes" id="UP001432027"/>
    </source>
</evidence>
<feature type="non-terminal residue" evidence="2">
    <location>
        <position position="181"/>
    </location>
</feature>
<feature type="transmembrane region" description="Helical" evidence="1">
    <location>
        <begin position="6"/>
        <end position="31"/>
    </location>
</feature>
<evidence type="ECO:0000313" key="2">
    <source>
        <dbReference type="EMBL" id="GMS86015.1"/>
    </source>
</evidence>
<feature type="transmembrane region" description="Helical" evidence="1">
    <location>
        <begin position="43"/>
        <end position="64"/>
    </location>
</feature>
<dbReference type="Gene3D" id="1.20.1070.10">
    <property type="entry name" value="Rhodopsin 7-helix transmembrane proteins"/>
    <property type="match status" value="1"/>
</dbReference>
<proteinExistence type="predicted"/>
<keyword evidence="1" id="KW-0812">Transmembrane</keyword>
<feature type="transmembrane region" description="Helical" evidence="1">
    <location>
        <begin position="84"/>
        <end position="108"/>
    </location>
</feature>
<dbReference type="InterPro" id="IPR019426">
    <property type="entry name" value="7TM_GPCR_serpentine_rcpt_Srv"/>
</dbReference>
<keyword evidence="3" id="KW-1185">Reference proteome</keyword>
<dbReference type="SUPFAM" id="SSF81321">
    <property type="entry name" value="Family A G protein-coupled receptor-like"/>
    <property type="match status" value="1"/>
</dbReference>